<keyword evidence="8" id="KW-0573">Peptidoglycan synthesis</keyword>
<keyword evidence="3" id="KW-0645">Protease</keyword>
<keyword evidence="10 16" id="KW-0472">Membrane</keyword>
<reference evidence="18 19" key="1">
    <citation type="submission" date="2017-08" db="EMBL/GenBank/DDBJ databases">
        <title>Virgibacillus indicus sp. nov. and Virgibacillus profoundi sp. nov, two moderately halophilic bacteria isolated from marine sediment by using the Microfluidic Streak Plate.</title>
        <authorList>
            <person name="Xu B."/>
            <person name="Hu B."/>
            <person name="Wang J."/>
            <person name="Zhu Y."/>
            <person name="Huang L."/>
            <person name="Du W."/>
            <person name="Huang Y."/>
        </authorList>
    </citation>
    <scope>NUCLEOTIDE SEQUENCE [LARGE SCALE GENOMIC DNA]</scope>
    <source>
        <strain evidence="18 19">IO3-P2-C2</strain>
    </source>
</reference>
<evidence type="ECO:0000256" key="16">
    <source>
        <dbReference type="SAM" id="Phobius"/>
    </source>
</evidence>
<dbReference type="Gene3D" id="2.60.40.10">
    <property type="entry name" value="Immunoglobulins"/>
    <property type="match status" value="1"/>
</dbReference>
<dbReference type="EMBL" id="NPMS01000001">
    <property type="protein sequence ID" value="OZU89694.1"/>
    <property type="molecule type" value="Genomic_DNA"/>
</dbReference>
<feature type="compositionally biased region" description="Acidic residues" evidence="15">
    <location>
        <begin position="984"/>
        <end position="999"/>
    </location>
</feature>
<dbReference type="SUPFAM" id="SSF53955">
    <property type="entry name" value="Lysozyme-like"/>
    <property type="match status" value="1"/>
</dbReference>
<evidence type="ECO:0000256" key="11">
    <source>
        <dbReference type="ARBA" id="ARBA00023268"/>
    </source>
</evidence>
<feature type="domain" description="Glycosyl transferase family 51" evidence="17">
    <location>
        <begin position="100"/>
        <end position="282"/>
    </location>
</feature>
<evidence type="ECO:0000256" key="9">
    <source>
        <dbReference type="ARBA" id="ARBA00022989"/>
    </source>
</evidence>
<dbReference type="GO" id="GO:0030288">
    <property type="term" value="C:outer membrane-bounded periplasmic space"/>
    <property type="evidence" value="ECO:0007669"/>
    <property type="project" value="TreeGrafter"/>
</dbReference>
<keyword evidence="9 16" id="KW-1133">Transmembrane helix</keyword>
<evidence type="ECO:0000256" key="12">
    <source>
        <dbReference type="ARBA" id="ARBA00023316"/>
    </source>
</evidence>
<keyword evidence="2" id="KW-0121">Carboxypeptidase</keyword>
<feature type="compositionally biased region" description="Basic and acidic residues" evidence="15">
    <location>
        <begin position="922"/>
        <end position="946"/>
    </location>
</feature>
<dbReference type="Gene3D" id="3.40.710.10">
    <property type="entry name" value="DD-peptidase/beta-lactamase superfamily"/>
    <property type="match status" value="1"/>
</dbReference>
<evidence type="ECO:0000256" key="2">
    <source>
        <dbReference type="ARBA" id="ARBA00022645"/>
    </source>
</evidence>
<keyword evidence="7" id="KW-0133">Cell shape</keyword>
<dbReference type="InterPro" id="IPR023346">
    <property type="entry name" value="Lysozyme-like_dom_sf"/>
</dbReference>
<dbReference type="PANTHER" id="PTHR32282">
    <property type="entry name" value="BINDING PROTEIN TRANSPEPTIDASE, PUTATIVE-RELATED"/>
    <property type="match status" value="1"/>
</dbReference>
<keyword evidence="12" id="KW-0961">Cell wall biogenesis/degradation</keyword>
<keyword evidence="2" id="KW-0378">Hydrolase</keyword>
<evidence type="ECO:0000256" key="4">
    <source>
        <dbReference type="ARBA" id="ARBA00022676"/>
    </source>
</evidence>
<dbReference type="Gene3D" id="1.10.3810.10">
    <property type="entry name" value="Biosynthetic peptidoglycan transglycosylase-like"/>
    <property type="match status" value="1"/>
</dbReference>
<dbReference type="GO" id="GO:0009002">
    <property type="term" value="F:serine-type D-Ala-D-Ala carboxypeptidase activity"/>
    <property type="evidence" value="ECO:0007669"/>
    <property type="project" value="UniProtKB-EC"/>
</dbReference>
<evidence type="ECO:0000313" key="19">
    <source>
        <dbReference type="Proteomes" id="UP000216498"/>
    </source>
</evidence>
<keyword evidence="4" id="KW-0328">Glycosyltransferase</keyword>
<dbReference type="GO" id="GO:0008360">
    <property type="term" value="P:regulation of cell shape"/>
    <property type="evidence" value="ECO:0007669"/>
    <property type="project" value="UniProtKB-KW"/>
</dbReference>
<evidence type="ECO:0000256" key="15">
    <source>
        <dbReference type="SAM" id="MobiDB-lite"/>
    </source>
</evidence>
<dbReference type="GO" id="GO:0071555">
    <property type="term" value="P:cell wall organization"/>
    <property type="evidence" value="ECO:0007669"/>
    <property type="project" value="UniProtKB-KW"/>
</dbReference>
<keyword evidence="6 16" id="KW-0812">Transmembrane</keyword>
<evidence type="ECO:0000256" key="10">
    <source>
        <dbReference type="ARBA" id="ARBA00023136"/>
    </source>
</evidence>
<proteinExistence type="predicted"/>
<feature type="region of interest" description="Disordered" evidence="15">
    <location>
        <begin position="830"/>
        <end position="856"/>
    </location>
</feature>
<dbReference type="GO" id="GO:0008955">
    <property type="term" value="F:peptidoglycan glycosyltransferase activity"/>
    <property type="evidence" value="ECO:0007669"/>
    <property type="project" value="UniProtKB-EC"/>
</dbReference>
<keyword evidence="1" id="KW-1003">Cell membrane</keyword>
<dbReference type="RefSeq" id="WP_094883295.1">
    <property type="nucleotide sequence ID" value="NZ_NPMS01000001.1"/>
</dbReference>
<dbReference type="InterPro" id="IPR012338">
    <property type="entry name" value="Beta-lactam/transpept-like"/>
</dbReference>
<feature type="region of interest" description="Disordered" evidence="15">
    <location>
        <begin position="916"/>
        <end position="999"/>
    </location>
</feature>
<name>A0A265NE18_9BACI</name>
<comment type="catalytic activity">
    <reaction evidence="14">
        <text>[GlcNAc-(1-&gt;4)-Mur2Ac(oyl-L-Ala-gamma-D-Glu-L-Lys-D-Ala-D-Ala)](n)-di-trans,octa-cis-undecaprenyl diphosphate + beta-D-GlcNAc-(1-&gt;4)-Mur2Ac(oyl-L-Ala-gamma-D-Glu-L-Lys-D-Ala-D-Ala)-di-trans,octa-cis-undecaprenyl diphosphate = [GlcNAc-(1-&gt;4)-Mur2Ac(oyl-L-Ala-gamma-D-Glu-L-Lys-D-Ala-D-Ala)](n+1)-di-trans,octa-cis-undecaprenyl diphosphate + di-trans,octa-cis-undecaprenyl diphosphate + H(+)</text>
        <dbReference type="Rhea" id="RHEA:23708"/>
        <dbReference type="Rhea" id="RHEA-COMP:9602"/>
        <dbReference type="Rhea" id="RHEA-COMP:9603"/>
        <dbReference type="ChEBI" id="CHEBI:15378"/>
        <dbReference type="ChEBI" id="CHEBI:58405"/>
        <dbReference type="ChEBI" id="CHEBI:60033"/>
        <dbReference type="ChEBI" id="CHEBI:78435"/>
        <dbReference type="EC" id="2.4.99.28"/>
    </reaction>
</comment>
<keyword evidence="5" id="KW-0808">Transferase</keyword>
<feature type="transmembrane region" description="Helical" evidence="16">
    <location>
        <begin position="33"/>
        <end position="61"/>
    </location>
</feature>
<gene>
    <name evidence="18" type="ORF">CIL03_00705</name>
</gene>
<dbReference type="GO" id="GO:0009252">
    <property type="term" value="P:peptidoglycan biosynthetic process"/>
    <property type="evidence" value="ECO:0007669"/>
    <property type="project" value="UniProtKB-KW"/>
</dbReference>
<dbReference type="Proteomes" id="UP000216498">
    <property type="component" value="Unassembled WGS sequence"/>
</dbReference>
<comment type="caution">
    <text evidence="18">The sequence shown here is derived from an EMBL/GenBank/DDBJ whole genome shotgun (WGS) entry which is preliminary data.</text>
</comment>
<accession>A0A265NE18</accession>
<evidence type="ECO:0000256" key="1">
    <source>
        <dbReference type="ARBA" id="ARBA00022475"/>
    </source>
</evidence>
<evidence type="ECO:0000256" key="5">
    <source>
        <dbReference type="ARBA" id="ARBA00022679"/>
    </source>
</evidence>
<organism evidence="18 19">
    <name type="scientific">Virgibacillus indicus</name>
    <dbReference type="NCBI Taxonomy" id="2024554"/>
    <lineage>
        <taxon>Bacteria</taxon>
        <taxon>Bacillati</taxon>
        <taxon>Bacillota</taxon>
        <taxon>Bacilli</taxon>
        <taxon>Bacillales</taxon>
        <taxon>Bacillaceae</taxon>
        <taxon>Virgibacillus</taxon>
    </lineage>
</organism>
<dbReference type="InterPro" id="IPR050396">
    <property type="entry name" value="Glycosyltr_51/Transpeptidase"/>
</dbReference>
<dbReference type="InterPro" id="IPR036950">
    <property type="entry name" value="PBP_transglycosylase"/>
</dbReference>
<evidence type="ECO:0000259" key="17">
    <source>
        <dbReference type="Pfam" id="PF00912"/>
    </source>
</evidence>
<protein>
    <submittedName>
        <fullName evidence="18">Penicillin-binding protein</fullName>
    </submittedName>
</protein>
<comment type="catalytic activity">
    <reaction evidence="13">
        <text>Preferential cleavage: (Ac)2-L-Lys-D-Ala-|-D-Ala. Also transpeptidation of peptidyl-alanyl moieties that are N-acyl substituents of D-alanine.</text>
        <dbReference type="EC" id="3.4.16.4"/>
    </reaction>
</comment>
<sequence>MDFKQFFHKYWQKTKGIWKTGKVQRSSRITYDVFWNVILFFLIIGFIAVFFAGGLGAGYFASLVKDEPVRSYEVMAQDIYNYEETSKLYFADNIYFGDVQSDIYREETTLDQISDTLINAVIATEDEYFKEHKGIVPKAIVRAVLQEALNADVKTGGSTLTQQLIKNQILTNEVSFERKAKEILLAMRLERFFEKEEILEAYLNIVPYGRDAGGRNIAGIQTAAQGIFGIDAKDVNLPQAAYLAGLPQSPSAYTPFANSGGIKEEAGLEPGLNRMKTVLSRMYESEYITKQEFDEAMNYDIVADFTEASTSPIETYPLLTFEIQERARDILIKYLAEKDGYTMEDLENNEDLEKEYTILAQRDLENSGYEVHSTIDKEIYDAFQEVAKNYQHYGPDTVTEVETADGPVMKEQYVQAAGWLVENKTGRVISFLGSRNYSQDDQTNYATNSLRSNGSTMKPLAAYAPAMEMGKVQPGTPIADIRTSWGDYTPRNFDRQYHGILSARQNLVKSYNVPAIKTYSMIMDSNPVENYLEKMGITLGENEYENRSLAIGGTTNGITIEDNVNSFTTLANNGKYEDGYMIEKITTNDGEVIYEHESKPVDVFSPQTSYLTLDIMRDVISEGTGTYVNSQLKYKNVDWAGKTGTSQNTWDLHFVGVNPNVTFGTWIGYEFNDSLECDSCSLYHSHRNMKLWAELVNAATDIRPDLMAPSQEFERPEGIVSRSYCAISGMLPSDLCAQAGLVKTDLFNAKFVPTQTDDSLMTGSYVEVDGKAVIAGPNTPSEFVEGDGLTFNPEFLKRNGYDRLSDITQLFPRIDRDKWEKISVPSSDIGNAISDDGKAPAAPGSLKKSGDSLTWSKSGSKDVVGYRIYRSAKKGGSSSLVGSTTSTSFTIGSSNGIYHVKAVDYFGLESSASKEIIVGDTEPEKETPDNSDDKNSESDNAKKEETTNNNDSEESSNDEGSGDNNGNDNNGDENGGGNNGNENGSDDGGNDNSGDDGDQ</sequence>
<dbReference type="AlphaFoldDB" id="A0A265NE18"/>
<evidence type="ECO:0000256" key="7">
    <source>
        <dbReference type="ARBA" id="ARBA00022960"/>
    </source>
</evidence>
<evidence type="ECO:0000256" key="13">
    <source>
        <dbReference type="ARBA" id="ARBA00034000"/>
    </source>
</evidence>
<evidence type="ECO:0000256" key="14">
    <source>
        <dbReference type="ARBA" id="ARBA00049902"/>
    </source>
</evidence>
<dbReference type="SUPFAM" id="SSF56601">
    <property type="entry name" value="beta-lactamase/transpeptidase-like"/>
    <property type="match status" value="1"/>
</dbReference>
<evidence type="ECO:0000256" key="8">
    <source>
        <dbReference type="ARBA" id="ARBA00022984"/>
    </source>
</evidence>
<keyword evidence="11" id="KW-0511">Multifunctional enzyme</keyword>
<dbReference type="Pfam" id="PF00912">
    <property type="entry name" value="Transgly"/>
    <property type="match status" value="1"/>
</dbReference>
<dbReference type="PANTHER" id="PTHR32282:SF32">
    <property type="entry name" value="PENICILLIN-BINDING PROTEIN 2A"/>
    <property type="match status" value="1"/>
</dbReference>
<dbReference type="GO" id="GO:0006508">
    <property type="term" value="P:proteolysis"/>
    <property type="evidence" value="ECO:0007669"/>
    <property type="project" value="UniProtKB-KW"/>
</dbReference>
<dbReference type="Gene3D" id="3.90.1310.40">
    <property type="match status" value="1"/>
</dbReference>
<dbReference type="InterPro" id="IPR001264">
    <property type="entry name" value="Glyco_trans_51"/>
</dbReference>
<feature type="compositionally biased region" description="Acidic residues" evidence="15">
    <location>
        <begin position="951"/>
        <end position="961"/>
    </location>
</feature>
<keyword evidence="19" id="KW-1185">Reference proteome</keyword>
<dbReference type="InterPro" id="IPR013783">
    <property type="entry name" value="Ig-like_fold"/>
</dbReference>
<evidence type="ECO:0000313" key="18">
    <source>
        <dbReference type="EMBL" id="OZU89694.1"/>
    </source>
</evidence>
<dbReference type="OrthoDB" id="9766909at2"/>
<evidence type="ECO:0000256" key="6">
    <source>
        <dbReference type="ARBA" id="ARBA00022692"/>
    </source>
</evidence>
<evidence type="ECO:0000256" key="3">
    <source>
        <dbReference type="ARBA" id="ARBA00022670"/>
    </source>
</evidence>